<dbReference type="Gene3D" id="2.10.50.10">
    <property type="entry name" value="Tumor Necrosis Factor Receptor, subunit A, domain 2"/>
    <property type="match status" value="1"/>
</dbReference>
<sequence>MTGKYLLYFFLVFCIIVIDTIQEYNCTRDEYEYQFTNCNSKDERWRIALPKNSNKTCLNLPKPVGGINCNFYCNSGHYFSMETLKCQKCKQGTYSLRNGARYDYFDKGLPSEFIIENYKTDAIPLYFAQSSNPQNVGNCNNGWVVQNGGLRYIPSGCTSKLTINIRVIKNGYIEIVYKAPRNSRGLISTIDVKDEQCQKYQDLSNYFSMYNKNENSDDSVIKGNDIIKIKKLNLREGQNSITWTITNNIEMTTLADVIYVLKIDIIGIAYTTSCTPCPPGTFSPYEGSTKCDICPENTFSQYKSDKCILCPFGTYSLGKSEVCQKKPLCSSIDFHEIRSEICFENNDYIIRYEQTHPKICLGGTENLLEKRLSSCPVCSLGMVRNVNNGKCEYCKRGTYSSNSLTCSKCPKNFAPRYGQFITRWDTIPENIETTCEYNYGNIQRKCLFDESWIPSGEYFETIKTRDIGIVFEFSLKITSFDNPLLQEGDFGTNENPVAEISFDLELNCLYESCSFYFVEEVPQLASYYKIIATFDGTFKRSIFKHPILGTKERQFLFAFMRSSSNTDNDSITDYARIYSLNITNVGSKKGAFECFPCSKVNSDGDCESCPPGHFVNLNTSSCISCPPGTLLNSSAHDIKNACLNCPENMISENFKTCKFDNQLKFKNNTVTLDFKELKSKILNTTGVRIFTKDGHSYYHFYNVSLGDKNVICRDINTFDLNLNDEKKQGNDKYFDVDYFNNIENVAVCRKTAFLYSNTYIKNTKNNTNITSEKEIEEFTSPFVLGEKIEMITQDRQYKHINLSDKLLEYTNDNDTSKFIDTHIFFSPVNHNSKTCINGTITVITARCSLGTTEEYLLRLSKNCPDGTCDGCLYHMILETKYACPLCDSNDYQEIKGECIDGSQTIHYIPSKHCILSGIKTTKTLSICSNLSKEIKLTIFVIGILVVFLLYLVFLMYRKGKSIEYKYIRLKEEKSGRGGFELPIAESCGLEDDEEVEEEQIENKSFMEKVFFKGNKCTDKNREAVQFEGFESSNISIDDKDPDDDEAFNNISLDEKQTFLN</sequence>
<evidence type="ECO:0000256" key="1">
    <source>
        <dbReference type="SAM" id="Phobius"/>
    </source>
</evidence>
<feature type="transmembrane region" description="Helical" evidence="1">
    <location>
        <begin position="936"/>
        <end position="956"/>
    </location>
</feature>
<dbReference type="InterPro" id="IPR056607">
    <property type="entry name" value="Elapor1/2_MRH"/>
</dbReference>
<dbReference type="GO" id="GO:0016020">
    <property type="term" value="C:membrane"/>
    <property type="evidence" value="ECO:0007669"/>
    <property type="project" value="TreeGrafter"/>
</dbReference>
<evidence type="ECO:0000259" key="3">
    <source>
        <dbReference type="Pfam" id="PF23032"/>
    </source>
</evidence>
<dbReference type="PANTHER" id="PTHR22727:SF15">
    <property type="entry name" value="MRH DOMAIN-CONTAINING PROTEIN"/>
    <property type="match status" value="1"/>
</dbReference>
<dbReference type="InterPro" id="IPR009030">
    <property type="entry name" value="Growth_fac_rcpt_cys_sf"/>
</dbReference>
<evidence type="ECO:0000256" key="2">
    <source>
        <dbReference type="SAM" id="SignalP"/>
    </source>
</evidence>
<feature type="domain" description="Elapor1/2 mannose 6-phosphate receptor homology" evidence="4">
    <location>
        <begin position="817"/>
        <end position="886"/>
    </location>
</feature>
<dbReference type="Pfam" id="PF23087">
    <property type="entry name" value="MRH_ELAPOR1_9th"/>
    <property type="match status" value="1"/>
</dbReference>
<proteinExistence type="predicted"/>
<keyword evidence="1" id="KW-0472">Membrane</keyword>
<reference evidence="5" key="1">
    <citation type="submission" date="2014-07" db="EMBL/GenBank/DDBJ databases">
        <authorList>
            <person name="Martin A.A"/>
            <person name="De Silva N."/>
        </authorList>
    </citation>
    <scope>NUCLEOTIDE SEQUENCE</scope>
</reference>
<protein>
    <submittedName>
        <fullName evidence="6">Ephrin_rec_like domain-containing protein</fullName>
    </submittedName>
</protein>
<dbReference type="InterPro" id="IPR039181">
    <property type="entry name" value="Elapor1/2"/>
</dbReference>
<keyword evidence="1" id="KW-1133">Transmembrane helix</keyword>
<dbReference type="Proteomes" id="UP000035680">
    <property type="component" value="Unassembled WGS sequence"/>
</dbReference>
<dbReference type="WBParaSite" id="SVE_0111500.1">
    <property type="protein sequence ID" value="SVE_0111500.1"/>
    <property type="gene ID" value="SVE_0111500"/>
</dbReference>
<evidence type="ECO:0000259" key="4">
    <source>
        <dbReference type="Pfam" id="PF23087"/>
    </source>
</evidence>
<feature type="chain" id="PRO_5005328779" evidence="2">
    <location>
        <begin position="23"/>
        <end position="1060"/>
    </location>
</feature>
<keyword evidence="5" id="KW-1185">Reference proteome</keyword>
<name>A0A0K0EX61_STRVS</name>
<dbReference type="InterPro" id="IPR056609">
    <property type="entry name" value="Elapor1-like_3rd"/>
</dbReference>
<dbReference type="SUPFAM" id="SSF57184">
    <property type="entry name" value="Growth factor receptor domain"/>
    <property type="match status" value="1"/>
</dbReference>
<keyword evidence="1" id="KW-0812">Transmembrane</keyword>
<keyword evidence="2" id="KW-0732">Signal</keyword>
<evidence type="ECO:0000313" key="6">
    <source>
        <dbReference type="WBParaSite" id="SVE_0111500.1"/>
    </source>
</evidence>
<dbReference type="Pfam" id="PF23032">
    <property type="entry name" value="GBD_ELAPOR1-like_3rd"/>
    <property type="match status" value="1"/>
</dbReference>
<feature type="domain" description="Elapor1-like galactose binding" evidence="3">
    <location>
        <begin position="99"/>
        <end position="269"/>
    </location>
</feature>
<dbReference type="SMART" id="SM01411">
    <property type="entry name" value="Ephrin_rec_like"/>
    <property type="match status" value="3"/>
</dbReference>
<dbReference type="STRING" id="75913.A0A0K0EX61"/>
<organism evidence="5 6">
    <name type="scientific">Strongyloides venezuelensis</name>
    <name type="common">Threadworm</name>
    <dbReference type="NCBI Taxonomy" id="75913"/>
    <lineage>
        <taxon>Eukaryota</taxon>
        <taxon>Metazoa</taxon>
        <taxon>Ecdysozoa</taxon>
        <taxon>Nematoda</taxon>
        <taxon>Chromadorea</taxon>
        <taxon>Rhabditida</taxon>
        <taxon>Tylenchina</taxon>
        <taxon>Panagrolaimomorpha</taxon>
        <taxon>Strongyloidoidea</taxon>
        <taxon>Strongyloididae</taxon>
        <taxon>Strongyloides</taxon>
    </lineage>
</organism>
<reference evidence="6" key="2">
    <citation type="submission" date="2015-08" db="UniProtKB">
        <authorList>
            <consortium name="WormBaseParasite"/>
        </authorList>
    </citation>
    <scope>IDENTIFICATION</scope>
</reference>
<feature type="signal peptide" evidence="2">
    <location>
        <begin position="1"/>
        <end position="22"/>
    </location>
</feature>
<dbReference type="AlphaFoldDB" id="A0A0K0EX61"/>
<evidence type="ECO:0000313" key="5">
    <source>
        <dbReference type="Proteomes" id="UP000035680"/>
    </source>
</evidence>
<dbReference type="PANTHER" id="PTHR22727">
    <property type="entry name" value="PROTEIN CBG13728"/>
    <property type="match status" value="1"/>
</dbReference>
<accession>A0A0K0EX61</accession>